<evidence type="ECO:0000313" key="1">
    <source>
        <dbReference type="EMBL" id="MEP0949889.1"/>
    </source>
</evidence>
<dbReference type="InterPro" id="IPR011473">
    <property type="entry name" value="DUF1579"/>
</dbReference>
<proteinExistence type="predicted"/>
<sequence length="158" mass="18035">MHVQPQTEHQWLDRLVGEWISECECIMGPDQPPSTTHGKEVVRSLDGVWVVAEGESEMPDGGTGTTLMTLGYDPETQRYTGTYVGSMMTHLWVYNGSLDEAKKVLTLETEGPDFNGNSMTQYKDIIEFLTDDHRTMTSQILTDDGQWQQFMITHFRRQ</sequence>
<evidence type="ECO:0000313" key="2">
    <source>
        <dbReference type="Proteomes" id="UP001482513"/>
    </source>
</evidence>
<comment type="caution">
    <text evidence="1">The sequence shown here is derived from an EMBL/GenBank/DDBJ whole genome shotgun (WGS) entry which is preliminary data.</text>
</comment>
<protein>
    <submittedName>
        <fullName evidence="1">DUF1579 domain-containing protein</fullName>
    </submittedName>
</protein>
<dbReference type="Proteomes" id="UP001482513">
    <property type="component" value="Unassembled WGS sequence"/>
</dbReference>
<organism evidence="1 2">
    <name type="scientific">Leptolyngbya subtilissima DQ-A4</name>
    <dbReference type="NCBI Taxonomy" id="2933933"/>
    <lineage>
        <taxon>Bacteria</taxon>
        <taxon>Bacillati</taxon>
        <taxon>Cyanobacteriota</taxon>
        <taxon>Cyanophyceae</taxon>
        <taxon>Leptolyngbyales</taxon>
        <taxon>Leptolyngbyaceae</taxon>
        <taxon>Leptolyngbya group</taxon>
        <taxon>Leptolyngbya</taxon>
    </lineage>
</organism>
<reference evidence="1 2" key="1">
    <citation type="submission" date="2022-04" db="EMBL/GenBank/DDBJ databases">
        <title>Positive selection, recombination, and allopatry shape intraspecific diversity of widespread and dominant cyanobacteria.</title>
        <authorList>
            <person name="Wei J."/>
            <person name="Shu W."/>
            <person name="Hu C."/>
        </authorList>
    </citation>
    <scope>NUCLEOTIDE SEQUENCE [LARGE SCALE GENOMIC DNA]</scope>
    <source>
        <strain evidence="1 2">DQ-A4</strain>
    </source>
</reference>
<name>A0ABV0KAT0_9CYAN</name>
<keyword evidence="2" id="KW-1185">Reference proteome</keyword>
<dbReference type="Pfam" id="PF07617">
    <property type="entry name" value="DUF1579"/>
    <property type="match status" value="1"/>
</dbReference>
<accession>A0ABV0KAT0</accession>
<gene>
    <name evidence="1" type="ORF">NC992_23655</name>
</gene>
<dbReference type="RefSeq" id="WP_190697643.1">
    <property type="nucleotide sequence ID" value="NZ_JAMPKX010000016.1"/>
</dbReference>
<dbReference type="EMBL" id="JAMPKX010000016">
    <property type="protein sequence ID" value="MEP0949889.1"/>
    <property type="molecule type" value="Genomic_DNA"/>
</dbReference>